<dbReference type="InterPro" id="IPR009061">
    <property type="entry name" value="DNA-bd_dom_put_sf"/>
</dbReference>
<name>A0A557P6B1_9VIBR</name>
<dbReference type="InterPro" id="IPR010260">
    <property type="entry name" value="AlpA"/>
</dbReference>
<reference evidence="1 2" key="1">
    <citation type="submission" date="2019-07" db="EMBL/GenBank/DDBJ databases">
        <title>The draft genome sequence of Vibrio algivorus M1486.</title>
        <authorList>
            <person name="Meng X."/>
        </authorList>
    </citation>
    <scope>NUCLEOTIDE SEQUENCE [LARGE SCALE GENOMIC DNA]</scope>
    <source>
        <strain evidence="1 2">M1486</strain>
    </source>
</reference>
<dbReference type="AlphaFoldDB" id="A0A557P6B1"/>
<protein>
    <submittedName>
        <fullName evidence="1">AlpA family transcriptional regulator</fullName>
    </submittedName>
</protein>
<dbReference type="PANTHER" id="PTHR36154:SF1">
    <property type="entry name" value="DNA-BINDING TRANSCRIPTIONAL ACTIVATOR ALPA"/>
    <property type="match status" value="1"/>
</dbReference>
<sequence length="70" mass="7813">MTYNTQKEIRLIRIKEVLNKTGLSRSALYDFVKKGSFPAGISLGNRSVAWSSLDVDKWIQDRIKAAKGAA</sequence>
<dbReference type="EMBL" id="VMKJ01000018">
    <property type="protein sequence ID" value="TVO36198.1"/>
    <property type="molecule type" value="Genomic_DNA"/>
</dbReference>
<proteinExistence type="predicted"/>
<dbReference type="Gene3D" id="1.10.238.160">
    <property type="match status" value="1"/>
</dbReference>
<accession>A0A557P6B1</accession>
<dbReference type="OrthoDB" id="8455288at2"/>
<dbReference type="RefSeq" id="WP_144388220.1">
    <property type="nucleotide sequence ID" value="NZ_CANNCB010000006.1"/>
</dbReference>
<dbReference type="PANTHER" id="PTHR36154">
    <property type="entry name" value="DNA-BINDING TRANSCRIPTIONAL ACTIVATOR ALPA"/>
    <property type="match status" value="1"/>
</dbReference>
<dbReference type="Pfam" id="PF05930">
    <property type="entry name" value="Phage_AlpA"/>
    <property type="match status" value="1"/>
</dbReference>
<evidence type="ECO:0000313" key="2">
    <source>
        <dbReference type="Proteomes" id="UP000319828"/>
    </source>
</evidence>
<dbReference type="SUPFAM" id="SSF46955">
    <property type="entry name" value="Putative DNA-binding domain"/>
    <property type="match status" value="1"/>
</dbReference>
<evidence type="ECO:0000313" key="1">
    <source>
        <dbReference type="EMBL" id="TVO36198.1"/>
    </source>
</evidence>
<gene>
    <name evidence="1" type="ORF">FOF44_09815</name>
</gene>
<comment type="caution">
    <text evidence="1">The sequence shown here is derived from an EMBL/GenBank/DDBJ whole genome shotgun (WGS) entry which is preliminary data.</text>
</comment>
<dbReference type="Proteomes" id="UP000319828">
    <property type="component" value="Unassembled WGS sequence"/>
</dbReference>
<dbReference type="InterPro" id="IPR052931">
    <property type="entry name" value="Prophage_regulatory_activator"/>
</dbReference>
<organism evidence="1 2">
    <name type="scientific">Vibrio algivorus</name>
    <dbReference type="NCBI Taxonomy" id="1667024"/>
    <lineage>
        <taxon>Bacteria</taxon>
        <taxon>Pseudomonadati</taxon>
        <taxon>Pseudomonadota</taxon>
        <taxon>Gammaproteobacteria</taxon>
        <taxon>Vibrionales</taxon>
        <taxon>Vibrionaceae</taxon>
        <taxon>Vibrio</taxon>
    </lineage>
</organism>